<dbReference type="InterPro" id="IPR036465">
    <property type="entry name" value="vWFA_dom_sf"/>
</dbReference>
<dbReference type="SMART" id="SM00327">
    <property type="entry name" value="VWA"/>
    <property type="match status" value="1"/>
</dbReference>
<dbReference type="Gene3D" id="3.40.50.410">
    <property type="entry name" value="von Willebrand factor, type A domain"/>
    <property type="match status" value="1"/>
</dbReference>
<name>A0ABW8D4G6_9GAMM</name>
<accession>A0ABW8D4G6</accession>
<protein>
    <submittedName>
        <fullName evidence="2">VWA domain-containing protein</fullName>
    </submittedName>
</protein>
<feature type="domain" description="VWFA" evidence="1">
    <location>
        <begin position="215"/>
        <end position="403"/>
    </location>
</feature>
<dbReference type="Pfam" id="PF13519">
    <property type="entry name" value="VWA_2"/>
    <property type="match status" value="1"/>
</dbReference>
<sequence length="499" mass="55692">MGQLANNALRTKNMIQLLNGMGISLEGTEVSCYDDLFIFKSDALQRSEQLSENLRSLLADNSSIKPGYRQFSLEELLTNEIAMSTGADQKKTKTNKLSCSMVLQVLIDDGLKYTLDEEKEHIEFELPESAYATFFNMLQYKHLSIVNNKLRFNIKEFLKSYPDELIAINSESPLLLINASSFESKKVFYAQKTLETGELEIKPYFFVPYASSPPEYTFILDTSGSMGFEGSLSTLKQSVIKLSEALFHFQPQAQISIIEFNTEPRTIGTYSNKRLSLLKGAINSLSAMGSTCLYEVSRKQLELLTKSTKHHNVLLFTDGQDDSKYELSGPQLESLIQEVDEGSDLVKARNKFFVISYGTGQPQIIEDLTKLFDSLVINSKSADFEKALTDAKKMQEWAALRELFTCHLSVDDQTTEYVQAYDMSGQFVALNSQLSTDGKVYLKITDGNGKVILDDQRSLLKEEPVQKNSSLPAVKSGFFSGNAKPNAPVVLTASSSLGL</sequence>
<dbReference type="EMBL" id="JBGORX010000001">
    <property type="protein sequence ID" value="MFJ1267603.1"/>
    <property type="molecule type" value="Genomic_DNA"/>
</dbReference>
<dbReference type="RefSeq" id="WP_400186312.1">
    <property type="nucleotide sequence ID" value="NZ_JBGORX010000001.1"/>
</dbReference>
<reference evidence="2 3" key="1">
    <citation type="submission" date="2024-08" db="EMBL/GenBank/DDBJ databases">
        <title>Draft Genome Sequence of Legionella lytica strain DSB2004, Isolated From a Fire Sprinkler System.</title>
        <authorList>
            <person name="Everhart A.D."/>
            <person name="Kidane D.T."/>
            <person name="Farone A.L."/>
            <person name="Farone M.B."/>
        </authorList>
    </citation>
    <scope>NUCLEOTIDE SEQUENCE [LARGE SCALE GENOMIC DNA]</scope>
    <source>
        <strain evidence="2 3">DSB2004</strain>
    </source>
</reference>
<evidence type="ECO:0000313" key="2">
    <source>
        <dbReference type="EMBL" id="MFJ1267603.1"/>
    </source>
</evidence>
<dbReference type="SUPFAM" id="SSF53300">
    <property type="entry name" value="vWA-like"/>
    <property type="match status" value="1"/>
</dbReference>
<dbReference type="CDD" id="cd00198">
    <property type="entry name" value="vWFA"/>
    <property type="match status" value="1"/>
</dbReference>
<gene>
    <name evidence="2" type="ORF">ACD661_03410</name>
</gene>
<dbReference type="PROSITE" id="PS50234">
    <property type="entry name" value="VWFA"/>
    <property type="match status" value="1"/>
</dbReference>
<evidence type="ECO:0000259" key="1">
    <source>
        <dbReference type="PROSITE" id="PS50234"/>
    </source>
</evidence>
<evidence type="ECO:0000313" key="3">
    <source>
        <dbReference type="Proteomes" id="UP001615550"/>
    </source>
</evidence>
<organism evidence="2 3">
    <name type="scientific">Legionella lytica</name>
    <dbReference type="NCBI Taxonomy" id="96232"/>
    <lineage>
        <taxon>Bacteria</taxon>
        <taxon>Pseudomonadati</taxon>
        <taxon>Pseudomonadota</taxon>
        <taxon>Gammaproteobacteria</taxon>
        <taxon>Legionellales</taxon>
        <taxon>Legionellaceae</taxon>
        <taxon>Legionella</taxon>
    </lineage>
</organism>
<comment type="caution">
    <text evidence="2">The sequence shown here is derived from an EMBL/GenBank/DDBJ whole genome shotgun (WGS) entry which is preliminary data.</text>
</comment>
<proteinExistence type="predicted"/>
<keyword evidence="3" id="KW-1185">Reference proteome</keyword>
<dbReference type="InterPro" id="IPR002035">
    <property type="entry name" value="VWF_A"/>
</dbReference>
<dbReference type="Proteomes" id="UP001615550">
    <property type="component" value="Unassembled WGS sequence"/>
</dbReference>